<accession>A0ACB9RUM3</accession>
<dbReference type="EMBL" id="CM042882">
    <property type="protein sequence ID" value="KAI4382600.1"/>
    <property type="molecule type" value="Genomic_DNA"/>
</dbReference>
<evidence type="ECO:0000313" key="2">
    <source>
        <dbReference type="Proteomes" id="UP001057402"/>
    </source>
</evidence>
<comment type="caution">
    <text evidence="1">The sequence shown here is derived from an EMBL/GenBank/DDBJ whole genome shotgun (WGS) entry which is preliminary data.</text>
</comment>
<organism evidence="1 2">
    <name type="scientific">Melastoma candidum</name>
    <dbReference type="NCBI Taxonomy" id="119954"/>
    <lineage>
        <taxon>Eukaryota</taxon>
        <taxon>Viridiplantae</taxon>
        <taxon>Streptophyta</taxon>
        <taxon>Embryophyta</taxon>
        <taxon>Tracheophyta</taxon>
        <taxon>Spermatophyta</taxon>
        <taxon>Magnoliopsida</taxon>
        <taxon>eudicotyledons</taxon>
        <taxon>Gunneridae</taxon>
        <taxon>Pentapetalae</taxon>
        <taxon>rosids</taxon>
        <taxon>malvids</taxon>
        <taxon>Myrtales</taxon>
        <taxon>Melastomataceae</taxon>
        <taxon>Melastomatoideae</taxon>
        <taxon>Melastomateae</taxon>
        <taxon>Melastoma</taxon>
    </lineage>
</organism>
<dbReference type="Proteomes" id="UP001057402">
    <property type="component" value="Chromosome 3"/>
</dbReference>
<name>A0ACB9RUM3_9MYRT</name>
<proteinExistence type="predicted"/>
<gene>
    <name evidence="1" type="ORF">MLD38_008545</name>
</gene>
<keyword evidence="2" id="KW-1185">Reference proteome</keyword>
<reference evidence="2" key="1">
    <citation type="journal article" date="2023" name="Front. Plant Sci.">
        <title>Chromosomal-level genome assembly of Melastoma candidum provides insights into trichome evolution.</title>
        <authorList>
            <person name="Zhong Y."/>
            <person name="Wu W."/>
            <person name="Sun C."/>
            <person name="Zou P."/>
            <person name="Liu Y."/>
            <person name="Dai S."/>
            <person name="Zhou R."/>
        </authorList>
    </citation>
    <scope>NUCLEOTIDE SEQUENCE [LARGE SCALE GENOMIC DNA]</scope>
</reference>
<protein>
    <submittedName>
        <fullName evidence="1">Uncharacterized protein</fullName>
    </submittedName>
</protein>
<evidence type="ECO:0000313" key="1">
    <source>
        <dbReference type="EMBL" id="KAI4382600.1"/>
    </source>
</evidence>
<sequence>MEAALTSTPCKWNANTPLAVLPTAPSSSLRLKQSPSSSAVAIPIPLRPRLTRLHKPSYYNFTHRCSSTARTRSAGSGVVVRASASEIPSTMKAWVYEEYGGVDVLKFDEGVAVPEVKDDQVLIKVAAAALNPVDFKRRQGKFKASDSPLPTVPGYDVAGVVVKVGSQVKEFKVGDEVYGDISEKALDGPKQFGSLAEYTAAEEKLLALKPKNIDFTQAAALPLAIETAYEGLERTGFSAGKSILVLGGAGGVGSLVIQLAKHVFGASKIAATASTAKLEFLKSLGADSAIDYTKENFEDLPEKFDVVYDAVGQCDRAVKAIKEGGAVVALTGAVVPPGFRFVVTSNGEVLKKLNPYLESGKVKPILDPKGQFQFSRVVEAFSYLETNRASGKVIIHPIP</sequence>